<evidence type="ECO:0000256" key="2">
    <source>
        <dbReference type="SAM" id="Phobius"/>
    </source>
</evidence>
<proteinExistence type="predicted"/>
<feature type="region of interest" description="Disordered" evidence="1">
    <location>
        <begin position="21"/>
        <end position="49"/>
    </location>
</feature>
<dbReference type="AlphaFoldDB" id="A0A8S9NW58"/>
<gene>
    <name evidence="3" type="ORF">F2Q69_00003736</name>
</gene>
<evidence type="ECO:0000313" key="4">
    <source>
        <dbReference type="Proteomes" id="UP000712600"/>
    </source>
</evidence>
<accession>A0A8S9NW58</accession>
<dbReference type="Proteomes" id="UP000712600">
    <property type="component" value="Unassembled WGS sequence"/>
</dbReference>
<reference evidence="3" key="1">
    <citation type="submission" date="2019-12" db="EMBL/GenBank/DDBJ databases">
        <title>Genome sequencing and annotation of Brassica cretica.</title>
        <authorList>
            <person name="Studholme D.J."/>
            <person name="Sarris P."/>
        </authorList>
    </citation>
    <scope>NUCLEOTIDE SEQUENCE</scope>
    <source>
        <strain evidence="3">PFS-109/04</strain>
        <tissue evidence="3">Leaf</tissue>
    </source>
</reference>
<feature type="transmembrane region" description="Helical" evidence="2">
    <location>
        <begin position="267"/>
        <end position="287"/>
    </location>
</feature>
<keyword evidence="2" id="KW-1133">Transmembrane helix</keyword>
<evidence type="ECO:0000256" key="1">
    <source>
        <dbReference type="SAM" id="MobiDB-lite"/>
    </source>
</evidence>
<name>A0A8S9NW58_BRACR</name>
<keyword evidence="2" id="KW-0472">Membrane</keyword>
<protein>
    <submittedName>
        <fullName evidence="3">Uncharacterized protein</fullName>
    </submittedName>
</protein>
<comment type="caution">
    <text evidence="3">The sequence shown here is derived from an EMBL/GenBank/DDBJ whole genome shotgun (WGS) entry which is preliminary data.</text>
</comment>
<dbReference type="EMBL" id="QGKX02001521">
    <property type="protein sequence ID" value="KAF3506880.1"/>
    <property type="molecule type" value="Genomic_DNA"/>
</dbReference>
<feature type="compositionally biased region" description="Basic and acidic residues" evidence="1">
    <location>
        <begin position="29"/>
        <end position="47"/>
    </location>
</feature>
<sequence length="440" mass="48300">MKVTGSLNLFATFESFGYGTAAPDMDGFETPRRTTKQRESGNKRKTVELSSVGSKTNFINLDDFQLIEDVEKIEERLRSESNPTGGGDCNGMSDGIDCDYSGPEEIDGRDVRPRGYDVEFWEPLIDGDLGGSNAVEVVFNEKEANGVAKLSEGSRSEPAGGSSGGSGLKGEIPMDDFACVFLMQGPKKKTVPNKCGRYYKEVLGELFFVRNPCNLKENWMLGIPIECRCSRGECFDLGFGVDDTFVVFVYLFWLQGGVMVGSNVTEAICVDVLFVVLVVMVWLNVAVGLGCGVRSVLVMVMDHVVVVGVLSNKRCRGCGVDVPMLCWGLVGAWGGWKSCGQDYMLVVCVCITRGLCVVGHYEVRKMSASLWAKSSVFASLTHLKRWPGPEDVSQRKNLLPRFCLVLEVRTMRAAMAMPGDPLNRLHGLDRLKQVLILRGK</sequence>
<keyword evidence="2" id="KW-0812">Transmembrane</keyword>
<evidence type="ECO:0000313" key="3">
    <source>
        <dbReference type="EMBL" id="KAF3506880.1"/>
    </source>
</evidence>
<organism evidence="3 4">
    <name type="scientific">Brassica cretica</name>
    <name type="common">Mustard</name>
    <dbReference type="NCBI Taxonomy" id="69181"/>
    <lineage>
        <taxon>Eukaryota</taxon>
        <taxon>Viridiplantae</taxon>
        <taxon>Streptophyta</taxon>
        <taxon>Embryophyta</taxon>
        <taxon>Tracheophyta</taxon>
        <taxon>Spermatophyta</taxon>
        <taxon>Magnoliopsida</taxon>
        <taxon>eudicotyledons</taxon>
        <taxon>Gunneridae</taxon>
        <taxon>Pentapetalae</taxon>
        <taxon>rosids</taxon>
        <taxon>malvids</taxon>
        <taxon>Brassicales</taxon>
        <taxon>Brassicaceae</taxon>
        <taxon>Brassiceae</taxon>
        <taxon>Brassica</taxon>
    </lineage>
</organism>